<dbReference type="NCBIfam" id="TIGR01640">
    <property type="entry name" value="F_box_assoc_1"/>
    <property type="match status" value="1"/>
</dbReference>
<feature type="domain" description="F-box" evidence="2">
    <location>
        <begin position="42"/>
        <end position="82"/>
    </location>
</feature>
<reference evidence="3 4" key="1">
    <citation type="submission" date="2024-04" db="EMBL/GenBank/DDBJ databases">
        <title>Genome assembly C_amara_ONT_v2.</title>
        <authorList>
            <person name="Yant L."/>
            <person name="Moore C."/>
            <person name="Slenker M."/>
        </authorList>
    </citation>
    <scope>NUCLEOTIDE SEQUENCE [LARGE SCALE GENOMIC DNA]</scope>
    <source>
        <tissue evidence="3">Leaf</tissue>
    </source>
</reference>
<comment type="caution">
    <text evidence="3">The sequence shown here is derived from an EMBL/GenBank/DDBJ whole genome shotgun (WGS) entry which is preliminary data.</text>
</comment>
<evidence type="ECO:0000313" key="4">
    <source>
        <dbReference type="Proteomes" id="UP001558713"/>
    </source>
</evidence>
<feature type="region of interest" description="Disordered" evidence="1">
    <location>
        <begin position="17"/>
        <end position="36"/>
    </location>
</feature>
<feature type="compositionally biased region" description="Basic residues" evidence="1">
    <location>
        <begin position="17"/>
        <end position="32"/>
    </location>
</feature>
<dbReference type="PANTHER" id="PTHR31111:SF47">
    <property type="entry name" value="F-BOX ASSOCIATED UBIQUITINATION EFFECTOR FAMILY PROTEIN"/>
    <property type="match status" value="1"/>
</dbReference>
<name>A0ABD1BSM4_CARAN</name>
<evidence type="ECO:0000259" key="2">
    <source>
        <dbReference type="SMART" id="SM00256"/>
    </source>
</evidence>
<dbReference type="InterPro" id="IPR036047">
    <property type="entry name" value="F-box-like_dom_sf"/>
</dbReference>
<dbReference type="SUPFAM" id="SSF81383">
    <property type="entry name" value="F-box domain"/>
    <property type="match status" value="1"/>
</dbReference>
<dbReference type="InterPro" id="IPR013187">
    <property type="entry name" value="F-box-assoc_dom_typ3"/>
</dbReference>
<organism evidence="3 4">
    <name type="scientific">Cardamine amara subsp. amara</name>
    <dbReference type="NCBI Taxonomy" id="228776"/>
    <lineage>
        <taxon>Eukaryota</taxon>
        <taxon>Viridiplantae</taxon>
        <taxon>Streptophyta</taxon>
        <taxon>Embryophyta</taxon>
        <taxon>Tracheophyta</taxon>
        <taxon>Spermatophyta</taxon>
        <taxon>Magnoliopsida</taxon>
        <taxon>eudicotyledons</taxon>
        <taxon>Gunneridae</taxon>
        <taxon>Pentapetalae</taxon>
        <taxon>rosids</taxon>
        <taxon>malvids</taxon>
        <taxon>Brassicales</taxon>
        <taxon>Brassicaceae</taxon>
        <taxon>Cardamineae</taxon>
        <taxon>Cardamine</taxon>
    </lineage>
</organism>
<evidence type="ECO:0000313" key="3">
    <source>
        <dbReference type="EMBL" id="KAL1220192.1"/>
    </source>
</evidence>
<dbReference type="InterPro" id="IPR001810">
    <property type="entry name" value="F-box_dom"/>
</dbReference>
<dbReference type="AlphaFoldDB" id="A0ABD1BSM4"/>
<dbReference type="InterPro" id="IPR017451">
    <property type="entry name" value="F-box-assoc_interact_dom"/>
</dbReference>
<evidence type="ECO:0000256" key="1">
    <source>
        <dbReference type="SAM" id="MobiDB-lite"/>
    </source>
</evidence>
<protein>
    <submittedName>
        <fullName evidence="3">F-box protein</fullName>
    </submittedName>
</protein>
<dbReference type="Proteomes" id="UP001558713">
    <property type="component" value="Unassembled WGS sequence"/>
</dbReference>
<accession>A0ABD1BSM4</accession>
<dbReference type="PANTHER" id="PTHR31111">
    <property type="entry name" value="BNAA05G37150D PROTEIN-RELATED"/>
    <property type="match status" value="1"/>
</dbReference>
<gene>
    <name evidence="3" type="ORF">V5N11_008212</name>
</gene>
<dbReference type="Pfam" id="PF00646">
    <property type="entry name" value="F-box"/>
    <property type="match status" value="1"/>
</dbReference>
<dbReference type="SMART" id="SM00256">
    <property type="entry name" value="FBOX"/>
    <property type="match status" value="1"/>
</dbReference>
<keyword evidence="4" id="KW-1185">Reference proteome</keyword>
<proteinExistence type="predicted"/>
<sequence>MKLCFRLLSIHQKKKMSNKGFKRIPSRRKSSNHRPNPTKIYIPLDLQISTLLRLPVKSLHRFQCVSKVWSSIITSRDFRNKHFNIAASSSPPPLLITFKDFYDKKLLLVMLRNPNASSSSRVPYTDLSLLKVYGKMVNNTAWGLISLRIGVNEGICNPSTRLLDIFPQQKYKIIAEFGPPPKYCFGYDPVEDQYKVLAVDQLFWRAEHKVLVVGGEGGWRDISCAVSQHWAHTSGLYMNGFIYYGAVCQPMLISSPEDSIIVCFNVKLETFNIIKVPSKVVPDGSVNMWVDTPYQFTDKILINYGGRIGVVENPREGRFRVWVVEDAEKEEWSMNTYHLPQSAAGLNFKVMETFHNGEICMVSKVLSDPFSLFYYNLKTKSMRSVVIEGLPISKLEQVVTVSDHYENFTSL</sequence>
<dbReference type="EMBL" id="JBANAX010000159">
    <property type="protein sequence ID" value="KAL1220192.1"/>
    <property type="molecule type" value="Genomic_DNA"/>
</dbReference>
<dbReference type="Pfam" id="PF08268">
    <property type="entry name" value="FBA_3"/>
    <property type="match status" value="1"/>
</dbReference>